<evidence type="ECO:0000313" key="6">
    <source>
        <dbReference type="EMBL" id="SCU91797.1"/>
    </source>
</evidence>
<dbReference type="SMART" id="SM00679">
    <property type="entry name" value="CTNS"/>
    <property type="match status" value="2"/>
</dbReference>
<evidence type="ECO:0000256" key="3">
    <source>
        <dbReference type="ARBA" id="ARBA00022989"/>
    </source>
</evidence>
<feature type="transmembrane region" description="Helical" evidence="5">
    <location>
        <begin position="39"/>
        <end position="58"/>
    </location>
</feature>
<dbReference type="AlphaFoldDB" id="A0A1G4JMD0"/>
<keyword evidence="7" id="KW-1185">Reference proteome</keyword>
<feature type="transmembrane region" description="Helical" evidence="5">
    <location>
        <begin position="64"/>
        <end position="86"/>
    </location>
</feature>
<evidence type="ECO:0000256" key="2">
    <source>
        <dbReference type="ARBA" id="ARBA00022692"/>
    </source>
</evidence>
<dbReference type="InterPro" id="IPR051415">
    <property type="entry name" value="LAAT-1"/>
</dbReference>
<keyword evidence="4 5" id="KW-0472">Membrane</keyword>
<dbReference type="PANTHER" id="PTHR16201">
    <property type="entry name" value="SEVEN TRANSMEMBRANE PROTEIN 1-RELATED"/>
    <property type="match status" value="1"/>
</dbReference>
<evidence type="ECO:0000313" key="7">
    <source>
        <dbReference type="Proteomes" id="UP000190274"/>
    </source>
</evidence>
<reference evidence="6 7" key="1">
    <citation type="submission" date="2016-03" db="EMBL/GenBank/DDBJ databases">
        <authorList>
            <person name="Devillers H."/>
        </authorList>
    </citation>
    <scope>NUCLEOTIDE SEQUENCE [LARGE SCALE GENOMIC DNA]</scope>
    <source>
        <strain evidence="6">CBS 10888</strain>
    </source>
</reference>
<protein>
    <submittedName>
        <fullName evidence="6">LADA_0F12112g1_1</fullName>
    </submittedName>
</protein>
<feature type="transmembrane region" description="Helical" evidence="5">
    <location>
        <begin position="98"/>
        <end position="119"/>
    </location>
</feature>
<dbReference type="EMBL" id="LT598458">
    <property type="protein sequence ID" value="SCU91797.1"/>
    <property type="molecule type" value="Genomic_DNA"/>
</dbReference>
<dbReference type="Gene3D" id="1.20.1280.290">
    <property type="match status" value="1"/>
</dbReference>
<dbReference type="GO" id="GO:0016020">
    <property type="term" value="C:membrane"/>
    <property type="evidence" value="ECO:0007669"/>
    <property type="project" value="UniProtKB-SubCell"/>
</dbReference>
<feature type="transmembrane region" description="Helical" evidence="5">
    <location>
        <begin position="6"/>
        <end position="27"/>
    </location>
</feature>
<gene>
    <name evidence="6" type="ORF">LADA_0F12112G</name>
</gene>
<dbReference type="InterPro" id="IPR006603">
    <property type="entry name" value="PQ-loop_rpt"/>
</dbReference>
<proteinExistence type="predicted"/>
<keyword evidence="3 5" id="KW-1133">Transmembrane helix</keyword>
<comment type="subcellular location">
    <subcellularLocation>
        <location evidence="1">Membrane</location>
        <topology evidence="1">Multi-pass membrane protein</topology>
    </subcellularLocation>
</comment>
<evidence type="ECO:0000256" key="1">
    <source>
        <dbReference type="ARBA" id="ARBA00004141"/>
    </source>
</evidence>
<evidence type="ECO:0000256" key="5">
    <source>
        <dbReference type="SAM" id="Phobius"/>
    </source>
</evidence>
<feature type="transmembrane region" description="Helical" evidence="5">
    <location>
        <begin position="131"/>
        <end position="151"/>
    </location>
</feature>
<feature type="transmembrane region" description="Helical" evidence="5">
    <location>
        <begin position="163"/>
        <end position="184"/>
    </location>
</feature>
<evidence type="ECO:0000256" key="4">
    <source>
        <dbReference type="ARBA" id="ARBA00023136"/>
    </source>
</evidence>
<feature type="transmembrane region" description="Helical" evidence="5">
    <location>
        <begin position="190"/>
        <end position="212"/>
    </location>
</feature>
<keyword evidence="2 5" id="KW-0812">Transmembrane</keyword>
<dbReference type="FunFam" id="1.20.1280.290:FF:000024">
    <property type="entry name" value="Putative membrane protein"/>
    <property type="match status" value="1"/>
</dbReference>
<organism evidence="6 7">
    <name type="scientific">Lachancea dasiensis</name>
    <dbReference type="NCBI Taxonomy" id="1072105"/>
    <lineage>
        <taxon>Eukaryota</taxon>
        <taxon>Fungi</taxon>
        <taxon>Dikarya</taxon>
        <taxon>Ascomycota</taxon>
        <taxon>Saccharomycotina</taxon>
        <taxon>Saccharomycetes</taxon>
        <taxon>Saccharomycetales</taxon>
        <taxon>Saccharomycetaceae</taxon>
        <taxon>Lachancea</taxon>
    </lineage>
</organism>
<dbReference type="OrthoDB" id="407617at2759"/>
<name>A0A1G4JMD0_9SACH</name>
<dbReference type="Proteomes" id="UP000190274">
    <property type="component" value="Chromosome F"/>
</dbReference>
<dbReference type="Pfam" id="PF04193">
    <property type="entry name" value="PQ-loop"/>
    <property type="match status" value="1"/>
</dbReference>
<dbReference type="PANTHER" id="PTHR16201:SF37">
    <property type="entry name" value="PQ-LOOP REPEAT-CONTAINING PROTEIN"/>
    <property type="match status" value="1"/>
</dbReference>
<sequence length="245" mass="27613">MISEKAATALATVGTICWCIQLIPQIISNYKRKNCEGMPPIMMFLWVISGIPFAVYFMVTRANIILQVQAHLFMFFSAISYIQCLFYPPVKFPRAKIICILVVLIVIDVGVEAGFTLWLRPLYSKGIHWPALVFGIMASVLLGLGLLPPYFELAKRQGRVVGINFWFLIIDSLGAWLSIASVILGNMDTMGIILYAVIAGLEAGIFASHLIWYSRFRWLRSAGQDEDELQYRDDKNDSENFTVTS</sequence>
<accession>A0A1G4JMD0</accession>